<name>A0AAN8IY43_TRICO</name>
<dbReference type="EMBL" id="WIXE01001314">
    <property type="protein sequence ID" value="KAK5985817.1"/>
    <property type="molecule type" value="Genomic_DNA"/>
</dbReference>
<organism evidence="1 2">
    <name type="scientific">Trichostrongylus colubriformis</name>
    <name type="common">Black scour worm</name>
    <dbReference type="NCBI Taxonomy" id="6319"/>
    <lineage>
        <taxon>Eukaryota</taxon>
        <taxon>Metazoa</taxon>
        <taxon>Ecdysozoa</taxon>
        <taxon>Nematoda</taxon>
        <taxon>Chromadorea</taxon>
        <taxon>Rhabditida</taxon>
        <taxon>Rhabditina</taxon>
        <taxon>Rhabditomorpha</taxon>
        <taxon>Strongyloidea</taxon>
        <taxon>Trichostrongylidae</taxon>
        <taxon>Trichostrongylus</taxon>
    </lineage>
</organism>
<comment type="caution">
    <text evidence="1">The sequence shown here is derived from an EMBL/GenBank/DDBJ whole genome shotgun (WGS) entry which is preliminary data.</text>
</comment>
<proteinExistence type="predicted"/>
<accession>A0AAN8IY43</accession>
<reference evidence="1 2" key="1">
    <citation type="submission" date="2019-10" db="EMBL/GenBank/DDBJ databases">
        <title>Assembly and Annotation for the nematode Trichostrongylus colubriformis.</title>
        <authorList>
            <person name="Martin J."/>
        </authorList>
    </citation>
    <scope>NUCLEOTIDE SEQUENCE [LARGE SCALE GENOMIC DNA]</scope>
    <source>
        <strain evidence="1">G859</strain>
        <tissue evidence="1">Whole worm</tissue>
    </source>
</reference>
<keyword evidence="2" id="KW-1185">Reference proteome</keyword>
<protein>
    <submittedName>
        <fullName evidence="1">Uncharacterized protein</fullName>
    </submittedName>
</protein>
<gene>
    <name evidence="1" type="ORF">GCK32_019265</name>
</gene>
<sequence length="150" mass="17522">MPASSVRDVKQLVTSAEYLLPQKKSSTYLIYIYLENVASSRAFIQWFEFKHVSWGTEQKLAADMTDRFTPPASISLFSYVTDFRFAFPGNGTPRRRFPIRTMVLNDTQHAAAVSARENVHTRDREPLRWGHIPFIHSTYSLRHHFHEYDL</sequence>
<evidence type="ECO:0000313" key="1">
    <source>
        <dbReference type="EMBL" id="KAK5985817.1"/>
    </source>
</evidence>
<evidence type="ECO:0000313" key="2">
    <source>
        <dbReference type="Proteomes" id="UP001331761"/>
    </source>
</evidence>
<dbReference type="AlphaFoldDB" id="A0AAN8IY43"/>
<dbReference type="Proteomes" id="UP001331761">
    <property type="component" value="Unassembled WGS sequence"/>
</dbReference>